<dbReference type="InterPro" id="IPR032675">
    <property type="entry name" value="LRR_dom_sf"/>
</dbReference>
<gene>
    <name evidence="2" type="ORF">LY89DRAFT_780730</name>
</gene>
<dbReference type="Gene3D" id="3.80.10.10">
    <property type="entry name" value="Ribonuclease Inhibitor"/>
    <property type="match status" value="1"/>
</dbReference>
<sequence>MNTNAENHTMISNIVTVGASTKNGLLPFDIWSMVIDQLWGKAREYKEDSKGGETMWVQDPLFQTWLRELRTVSKYFNKKITTLVYEKVVFTNDKLVRYDPMSLQEKFKADTIQYAKHSSFAPHLEESYMTEVIDVISKGKHVVEVQWNIGIQHTDVSLMCIQASLHAFLKRTVRCEVRSRRFSLVPGGQDYDNHQVRFIATDLSGKLMKRKTLYQDSRKLEDPPQLGLDSSVFDPLAIAPVLKLHIWCVWMMPIFITSHACPIFRQLPAVSKLNLKNYHWDHTAENYGQIWDFSDLQDLCLHGIVLTKFFLTVSLEALAKLRRLRLTAANYPTLFGNNLNDLQAAIRKLLGEYKQLEKLKLRVKRWQEIFPPLLICEFGQSLVYLSLRGWSYAGVHLSLQELRRIRTACTNLHTLGVDLPKLKDTHEHFLQNIGRFDTATTIYLYVVGGFEANGVEAGSTDPDYDQAMVLLPYLKSCKYGNSLQCWQVEAEGCWQVQRDGQYLEKRGYWLGERCFTCNVNLKGDTYTTGSKRIDEFIDHEEHPSDDDSDDEVPGEGQDDEDLSDDGTDLEATDIVEGGAAGVETTAELGGN</sequence>
<name>A0A194XEU2_MOLSC</name>
<dbReference type="AlphaFoldDB" id="A0A194XEU2"/>
<evidence type="ECO:0000313" key="3">
    <source>
        <dbReference type="Proteomes" id="UP000070700"/>
    </source>
</evidence>
<feature type="region of interest" description="Disordered" evidence="1">
    <location>
        <begin position="539"/>
        <end position="591"/>
    </location>
</feature>
<evidence type="ECO:0000256" key="1">
    <source>
        <dbReference type="SAM" id="MobiDB-lite"/>
    </source>
</evidence>
<dbReference type="OrthoDB" id="3565096at2759"/>
<evidence type="ECO:0000313" key="2">
    <source>
        <dbReference type="EMBL" id="KUJ18710.1"/>
    </source>
</evidence>
<proteinExistence type="predicted"/>
<dbReference type="SUPFAM" id="SSF52058">
    <property type="entry name" value="L domain-like"/>
    <property type="match status" value="1"/>
</dbReference>
<dbReference type="GeneID" id="28832136"/>
<dbReference type="InParanoid" id="A0A194XEU2"/>
<dbReference type="KEGG" id="psco:LY89DRAFT_780730"/>
<accession>A0A194XEU2</accession>
<dbReference type="Proteomes" id="UP000070700">
    <property type="component" value="Unassembled WGS sequence"/>
</dbReference>
<reference evidence="2 3" key="1">
    <citation type="submission" date="2015-10" db="EMBL/GenBank/DDBJ databases">
        <title>Full genome of DAOMC 229536 Phialocephala scopiformis, a fungal endophyte of spruce producing the potent anti-insectan compound rugulosin.</title>
        <authorList>
            <consortium name="DOE Joint Genome Institute"/>
            <person name="Walker A.K."/>
            <person name="Frasz S.L."/>
            <person name="Seifert K.A."/>
            <person name="Miller J.D."/>
            <person name="Mondo S.J."/>
            <person name="Labutti K."/>
            <person name="Lipzen A."/>
            <person name="Dockter R."/>
            <person name="Kennedy M."/>
            <person name="Grigoriev I.V."/>
            <person name="Spatafora J.W."/>
        </authorList>
    </citation>
    <scope>NUCLEOTIDE SEQUENCE [LARGE SCALE GENOMIC DNA]</scope>
    <source>
        <strain evidence="2 3">CBS 120377</strain>
    </source>
</reference>
<protein>
    <submittedName>
        <fullName evidence="2">Uncharacterized protein</fullName>
    </submittedName>
</protein>
<keyword evidence="3" id="KW-1185">Reference proteome</keyword>
<feature type="compositionally biased region" description="Acidic residues" evidence="1">
    <location>
        <begin position="543"/>
        <end position="573"/>
    </location>
</feature>
<dbReference type="EMBL" id="KQ947412">
    <property type="protein sequence ID" value="KUJ18710.1"/>
    <property type="molecule type" value="Genomic_DNA"/>
</dbReference>
<organism evidence="2 3">
    <name type="scientific">Mollisia scopiformis</name>
    <name type="common">Conifer needle endophyte fungus</name>
    <name type="synonym">Phialocephala scopiformis</name>
    <dbReference type="NCBI Taxonomy" id="149040"/>
    <lineage>
        <taxon>Eukaryota</taxon>
        <taxon>Fungi</taxon>
        <taxon>Dikarya</taxon>
        <taxon>Ascomycota</taxon>
        <taxon>Pezizomycotina</taxon>
        <taxon>Leotiomycetes</taxon>
        <taxon>Helotiales</taxon>
        <taxon>Mollisiaceae</taxon>
        <taxon>Mollisia</taxon>
    </lineage>
</organism>
<dbReference type="RefSeq" id="XP_018073065.1">
    <property type="nucleotide sequence ID" value="XM_018222410.1"/>
</dbReference>